<dbReference type="Pfam" id="PF07815">
    <property type="entry name" value="Abi_HHR"/>
    <property type="match status" value="1"/>
</dbReference>
<organism evidence="7 8">
    <name type="scientific">Engystomops pustulosus</name>
    <name type="common">Tungara frog</name>
    <name type="synonym">Physalaemus pustulosus</name>
    <dbReference type="NCBI Taxonomy" id="76066"/>
    <lineage>
        <taxon>Eukaryota</taxon>
        <taxon>Metazoa</taxon>
        <taxon>Chordata</taxon>
        <taxon>Craniata</taxon>
        <taxon>Vertebrata</taxon>
        <taxon>Euteleostomi</taxon>
        <taxon>Amphibia</taxon>
        <taxon>Batrachia</taxon>
        <taxon>Anura</taxon>
        <taxon>Neobatrachia</taxon>
        <taxon>Hyloidea</taxon>
        <taxon>Leptodactylidae</taxon>
        <taxon>Leiuperinae</taxon>
        <taxon>Engystomops</taxon>
    </lineage>
</organism>
<evidence type="ECO:0000256" key="1">
    <source>
        <dbReference type="ARBA" id="ARBA00004496"/>
    </source>
</evidence>
<keyword evidence="3" id="KW-0963">Cytoplasm</keyword>
<keyword evidence="5" id="KW-0175">Coiled coil</keyword>
<dbReference type="EMBL" id="WNYA01000006">
    <property type="protein sequence ID" value="KAG8566463.1"/>
    <property type="molecule type" value="Genomic_DNA"/>
</dbReference>
<evidence type="ECO:0000259" key="6">
    <source>
        <dbReference type="Pfam" id="PF07815"/>
    </source>
</evidence>
<dbReference type="PANTHER" id="PTHR10460">
    <property type="entry name" value="ABL INTERACTOR FAMILY MEMBER"/>
    <property type="match status" value="1"/>
</dbReference>
<evidence type="ECO:0000256" key="5">
    <source>
        <dbReference type="ARBA" id="ARBA00023054"/>
    </source>
</evidence>
<dbReference type="GO" id="GO:0098858">
    <property type="term" value="C:actin-based cell projection"/>
    <property type="evidence" value="ECO:0007669"/>
    <property type="project" value="TreeGrafter"/>
</dbReference>
<dbReference type="InterPro" id="IPR012849">
    <property type="entry name" value="Abl-interactor_HHR_dom"/>
</dbReference>
<keyword evidence="4" id="KW-0597">Phosphoprotein</keyword>
<proteinExistence type="inferred from homology"/>
<name>A0AAV7B263_ENGPU</name>
<reference evidence="7" key="1">
    <citation type="thesis" date="2020" institute="ProQuest LLC" country="789 East Eisenhower Parkway, Ann Arbor, MI, USA">
        <title>Comparative Genomics and Chromosome Evolution.</title>
        <authorList>
            <person name="Mudd A.B."/>
        </authorList>
    </citation>
    <scope>NUCLEOTIDE SEQUENCE</scope>
    <source>
        <strain evidence="7">237g6f4</strain>
        <tissue evidence="7">Blood</tissue>
    </source>
</reference>
<evidence type="ECO:0000256" key="3">
    <source>
        <dbReference type="ARBA" id="ARBA00022490"/>
    </source>
</evidence>
<comment type="subcellular location">
    <subcellularLocation>
        <location evidence="1">Cytoplasm</location>
    </subcellularLocation>
</comment>
<dbReference type="PANTHER" id="PTHR10460:SF58">
    <property type="entry name" value="ABI GENE FAMILY MEMBER 3 ISOFORM X1"/>
    <property type="match status" value="1"/>
</dbReference>
<feature type="domain" description="Abl-interactor homeo-domain homologous" evidence="6">
    <location>
        <begin position="54"/>
        <end position="125"/>
    </location>
</feature>
<evidence type="ECO:0000313" key="8">
    <source>
        <dbReference type="Proteomes" id="UP000824782"/>
    </source>
</evidence>
<evidence type="ECO:0000256" key="4">
    <source>
        <dbReference type="ARBA" id="ARBA00022553"/>
    </source>
</evidence>
<comment type="similarity">
    <text evidence="2">Belongs to the ABI family.</text>
</comment>
<dbReference type="GO" id="GO:0017124">
    <property type="term" value="F:SH3 domain binding"/>
    <property type="evidence" value="ECO:0007669"/>
    <property type="project" value="TreeGrafter"/>
</dbReference>
<evidence type="ECO:0000313" key="7">
    <source>
        <dbReference type="EMBL" id="KAG8566463.1"/>
    </source>
</evidence>
<dbReference type="GO" id="GO:0001764">
    <property type="term" value="P:neuron migration"/>
    <property type="evidence" value="ECO:0007669"/>
    <property type="project" value="TreeGrafter"/>
</dbReference>
<dbReference type="AlphaFoldDB" id="A0AAV7B263"/>
<dbReference type="InterPro" id="IPR028457">
    <property type="entry name" value="ABI"/>
</dbReference>
<dbReference type="GO" id="GO:0031209">
    <property type="term" value="C:SCAR complex"/>
    <property type="evidence" value="ECO:0007669"/>
    <property type="project" value="TreeGrafter"/>
</dbReference>
<gene>
    <name evidence="7" type="ORF">GDO81_013262</name>
</gene>
<keyword evidence="8" id="KW-1185">Reference proteome</keyword>
<accession>A0AAV7B263</accession>
<evidence type="ECO:0000256" key="2">
    <source>
        <dbReference type="ARBA" id="ARBA00010020"/>
    </source>
</evidence>
<dbReference type="GO" id="GO:0030027">
    <property type="term" value="C:lamellipodium"/>
    <property type="evidence" value="ECO:0007669"/>
    <property type="project" value="TreeGrafter"/>
</dbReference>
<dbReference type="Gene3D" id="6.10.140.1620">
    <property type="match status" value="1"/>
</dbReference>
<comment type="caution">
    <text evidence="7">The sequence shown here is derived from an EMBL/GenBank/DDBJ whole genome shotgun (WGS) entry which is preliminary data.</text>
</comment>
<protein>
    <recommendedName>
        <fullName evidence="6">Abl-interactor homeo-domain homologous domain-containing protein</fullName>
    </recommendedName>
</protein>
<sequence>APDKRKALESTMSLVTQTLASVACQVGVAARHVSDMLEIQSLVLQKEEAKVRYISQLLDVHVDKVARQKIGKLTTAKKFHHTQKIQNGQNNRPMTSYTRIPINFNSLDNTGHGFMDSELQLSKTGTMSRKISVKNIGLAHSSHR</sequence>
<dbReference type="GO" id="GO:0035591">
    <property type="term" value="F:signaling adaptor activity"/>
    <property type="evidence" value="ECO:0007669"/>
    <property type="project" value="TreeGrafter"/>
</dbReference>
<feature type="non-terminal residue" evidence="7">
    <location>
        <position position="1"/>
    </location>
</feature>
<dbReference type="Proteomes" id="UP000824782">
    <property type="component" value="Unassembled WGS sequence"/>
</dbReference>